<accession>A0A917HHS7</accession>
<dbReference type="AlphaFoldDB" id="A0A917HHS7"/>
<keyword evidence="2" id="KW-1185">Reference proteome</keyword>
<evidence type="ECO:0000313" key="2">
    <source>
        <dbReference type="Proteomes" id="UP000622860"/>
    </source>
</evidence>
<organism evidence="1 2">
    <name type="scientific">Virgibacillus oceani</name>
    <dbReference type="NCBI Taxonomy" id="1479511"/>
    <lineage>
        <taxon>Bacteria</taxon>
        <taxon>Bacillati</taxon>
        <taxon>Bacillota</taxon>
        <taxon>Bacilli</taxon>
        <taxon>Bacillales</taxon>
        <taxon>Bacillaceae</taxon>
        <taxon>Virgibacillus</taxon>
    </lineage>
</organism>
<protein>
    <submittedName>
        <fullName evidence="1">Uncharacterized protein</fullName>
    </submittedName>
</protein>
<dbReference type="Proteomes" id="UP000622860">
    <property type="component" value="Unassembled WGS sequence"/>
</dbReference>
<dbReference type="EMBL" id="BMFR01000010">
    <property type="protein sequence ID" value="GGG78936.1"/>
    <property type="molecule type" value="Genomic_DNA"/>
</dbReference>
<sequence>MFSTPALASNQSTYEKALLSLMWDDIYKAVDEHYDIKGIQTWNEKVQI</sequence>
<proteinExistence type="predicted"/>
<dbReference type="RefSeq" id="WP_188455738.1">
    <property type="nucleotide sequence ID" value="NZ_BMFR01000010.1"/>
</dbReference>
<reference evidence="1" key="2">
    <citation type="submission" date="2020-09" db="EMBL/GenBank/DDBJ databases">
        <authorList>
            <person name="Sun Q."/>
            <person name="Zhou Y."/>
        </authorList>
    </citation>
    <scope>NUCLEOTIDE SEQUENCE</scope>
    <source>
        <strain evidence="1">CGMCC 1.12754</strain>
    </source>
</reference>
<evidence type="ECO:0000313" key="1">
    <source>
        <dbReference type="EMBL" id="GGG78936.1"/>
    </source>
</evidence>
<reference evidence="1" key="1">
    <citation type="journal article" date="2014" name="Int. J. Syst. Evol. Microbiol.">
        <title>Complete genome sequence of Corynebacterium casei LMG S-19264T (=DSM 44701T), isolated from a smear-ripened cheese.</title>
        <authorList>
            <consortium name="US DOE Joint Genome Institute (JGI-PGF)"/>
            <person name="Walter F."/>
            <person name="Albersmeier A."/>
            <person name="Kalinowski J."/>
            <person name="Ruckert C."/>
        </authorList>
    </citation>
    <scope>NUCLEOTIDE SEQUENCE</scope>
    <source>
        <strain evidence="1">CGMCC 1.12754</strain>
    </source>
</reference>
<gene>
    <name evidence="1" type="ORF">GCM10011398_25320</name>
</gene>
<name>A0A917HHS7_9BACI</name>
<comment type="caution">
    <text evidence="1">The sequence shown here is derived from an EMBL/GenBank/DDBJ whole genome shotgun (WGS) entry which is preliminary data.</text>
</comment>